<dbReference type="RefSeq" id="WP_307264568.1">
    <property type="nucleotide sequence ID" value="NZ_JAUSVL010000001.1"/>
</dbReference>
<feature type="domain" description="Ryanodine receptor Ryr" evidence="2">
    <location>
        <begin position="827"/>
        <end position="897"/>
    </location>
</feature>
<gene>
    <name evidence="3" type="ORF">J3R75_003685</name>
</gene>
<evidence type="ECO:0000313" key="3">
    <source>
        <dbReference type="EMBL" id="MDQ0291578.1"/>
    </source>
</evidence>
<dbReference type="EMBL" id="JAUSVL010000001">
    <property type="protein sequence ID" value="MDQ0291578.1"/>
    <property type="molecule type" value="Genomic_DNA"/>
</dbReference>
<evidence type="ECO:0000313" key="4">
    <source>
        <dbReference type="Proteomes" id="UP001238163"/>
    </source>
</evidence>
<feature type="domain" description="ATPase AAA-type core" evidence="1">
    <location>
        <begin position="473"/>
        <end position="539"/>
    </location>
</feature>
<dbReference type="GO" id="GO:0005524">
    <property type="term" value="F:ATP binding"/>
    <property type="evidence" value="ECO:0007669"/>
    <property type="project" value="InterPro"/>
</dbReference>
<dbReference type="Gene3D" id="6.20.350.10">
    <property type="match status" value="1"/>
</dbReference>
<keyword evidence="4" id="KW-1185">Reference proteome</keyword>
<comment type="caution">
    <text evidence="3">The sequence shown here is derived from an EMBL/GenBank/DDBJ whole genome shotgun (WGS) entry which is preliminary data.</text>
</comment>
<dbReference type="GO" id="GO:0016887">
    <property type="term" value="F:ATP hydrolysis activity"/>
    <property type="evidence" value="ECO:0007669"/>
    <property type="project" value="InterPro"/>
</dbReference>
<dbReference type="SUPFAM" id="SSF52540">
    <property type="entry name" value="P-loop containing nucleoside triphosphate hydrolases"/>
    <property type="match status" value="1"/>
</dbReference>
<reference evidence="3" key="1">
    <citation type="submission" date="2023-07" db="EMBL/GenBank/DDBJ databases">
        <title>Genomic Encyclopedia of Type Strains, Phase IV (KMG-IV): sequencing the most valuable type-strain genomes for metagenomic binning, comparative biology and taxonomic classification.</title>
        <authorList>
            <person name="Goeker M."/>
        </authorList>
    </citation>
    <scope>NUCLEOTIDE SEQUENCE</scope>
    <source>
        <strain evidence="3">DSM 24202</strain>
    </source>
</reference>
<accession>A0AAE3VJZ0</accession>
<dbReference type="Proteomes" id="UP001238163">
    <property type="component" value="Unassembled WGS sequence"/>
</dbReference>
<evidence type="ECO:0000259" key="2">
    <source>
        <dbReference type="Pfam" id="PF02026"/>
    </source>
</evidence>
<dbReference type="Pfam" id="PF02026">
    <property type="entry name" value="RyR"/>
    <property type="match status" value="1"/>
</dbReference>
<dbReference type="InterPro" id="IPR003959">
    <property type="entry name" value="ATPase_AAA_core"/>
</dbReference>
<organism evidence="3 4">
    <name type="scientific">Oligosphaera ethanolica</name>
    <dbReference type="NCBI Taxonomy" id="760260"/>
    <lineage>
        <taxon>Bacteria</taxon>
        <taxon>Pseudomonadati</taxon>
        <taxon>Lentisphaerota</taxon>
        <taxon>Oligosphaeria</taxon>
        <taxon>Oligosphaerales</taxon>
        <taxon>Oligosphaeraceae</taxon>
        <taxon>Oligosphaera</taxon>
    </lineage>
</organism>
<evidence type="ECO:0000259" key="1">
    <source>
        <dbReference type="Pfam" id="PF00004"/>
    </source>
</evidence>
<protein>
    <submittedName>
        <fullName evidence="3">Uncharacterized protein</fullName>
    </submittedName>
</protein>
<dbReference type="InterPro" id="IPR027417">
    <property type="entry name" value="P-loop_NTPase"/>
</dbReference>
<dbReference type="InterPro" id="IPR003032">
    <property type="entry name" value="Ryanodine_rcpt"/>
</dbReference>
<dbReference type="Gene3D" id="3.40.50.300">
    <property type="entry name" value="P-loop containing nucleotide triphosphate hydrolases"/>
    <property type="match status" value="1"/>
</dbReference>
<sequence>MYDSDTKKEMKRMAKRILVTGDFVLDNHVYEGQRQNFCDKQVGVRVVRQLGGAALVHDLLSALLGEGAKTSLDLGVKLPTGVDKIRPELVPDTCQAYAFWKPFDKVWRTESGMGFGGDCSKGAPDVKWPPYKVAEQAPEVLVLCDGGLGFRDSSENWSTRDLDAAEFIVLKSTAPLQRGALWEKLVQPEYAGKLVITVGASDLRRSDALVNRGMSWEDTLESLASELAPGGDLEALTKCRHLVIAFESEGALWIDIGGPPGVNTDTLDRVRCQFVYRTDSIEGEQRKNTKGTAFGFLSCITAAVAWHLAKGASLDMPRAMEGGLSAMSRLLLDGHGPSSRPGNGFPVERLAKCIKNVTCAYSRAVFQLTDVCHGLTCPMGASAAGAAPQPQGCWSLLRTMLLSSGSACTDPADDLAKRVVEDGMIALANVPHLRKGLLFSVDRREIEGMRGISGIVQEYRDKKGAKKPLSIGVFGPPGSGKSFAVEEIVKAELGEKVPFLEFNLSQFNDAEDLIGAFHQVRDEVLKGETPVAFFDEFDAQQYKWLQYLLAPMQDGSFQDGQLTHPIGKSIFIFAGGTSLSFQTFGPPDPDTLKTKPTPEEEEAYSQFKFAKGPDFQSRLDGFINVNGPNRRVLPEERDKQVTDPCDIFFPLRRAFIIRGEFRTKPAQKLDLDDGLLEALIRADGYRHGSRSLSKVLDPLKSHLKQAGGRLLRSLIPPRDLLNLYTNADEFMRLCRSVPPHRPVDPLLTDPAKLEKVAKAIHDTWENLGVAEGWRKPADAVSFSDLSAFYHGSNIAAAKRIPAVLAFASLKLVDGKNTPDERERICCKMEYHLELMAENEHDRWMEWHLSQNWRWGEQKDPAKLTEEPEIKTHPCLIPYSELSDEERNKDRNCIRHYPDFADAAGMKIVDA</sequence>
<dbReference type="CDD" id="cd00009">
    <property type="entry name" value="AAA"/>
    <property type="match status" value="1"/>
</dbReference>
<dbReference type="Pfam" id="PF00004">
    <property type="entry name" value="AAA"/>
    <property type="match status" value="1"/>
</dbReference>
<dbReference type="AlphaFoldDB" id="A0AAE3VJZ0"/>
<proteinExistence type="predicted"/>
<name>A0AAE3VJZ0_9BACT</name>